<accession>A0A2P2P615</accession>
<protein>
    <submittedName>
        <fullName evidence="1">Uncharacterized protein</fullName>
    </submittedName>
</protein>
<name>A0A2P2P615_RHIMU</name>
<sequence length="26" mass="3181">MKRFSDLRNFVILHWLANCLIVQCIF</sequence>
<dbReference type="EMBL" id="GGEC01069721">
    <property type="protein sequence ID" value="MBX50205.1"/>
    <property type="molecule type" value="Transcribed_RNA"/>
</dbReference>
<evidence type="ECO:0000313" key="1">
    <source>
        <dbReference type="EMBL" id="MBX50205.1"/>
    </source>
</evidence>
<reference evidence="1" key="1">
    <citation type="submission" date="2018-02" db="EMBL/GenBank/DDBJ databases">
        <title>Rhizophora mucronata_Transcriptome.</title>
        <authorList>
            <person name="Meera S.P."/>
            <person name="Sreeshan A."/>
            <person name="Augustine A."/>
        </authorList>
    </citation>
    <scope>NUCLEOTIDE SEQUENCE</scope>
    <source>
        <tissue evidence="1">Leaf</tissue>
    </source>
</reference>
<organism evidence="1">
    <name type="scientific">Rhizophora mucronata</name>
    <name type="common">Asiatic mangrove</name>
    <dbReference type="NCBI Taxonomy" id="61149"/>
    <lineage>
        <taxon>Eukaryota</taxon>
        <taxon>Viridiplantae</taxon>
        <taxon>Streptophyta</taxon>
        <taxon>Embryophyta</taxon>
        <taxon>Tracheophyta</taxon>
        <taxon>Spermatophyta</taxon>
        <taxon>Magnoliopsida</taxon>
        <taxon>eudicotyledons</taxon>
        <taxon>Gunneridae</taxon>
        <taxon>Pentapetalae</taxon>
        <taxon>rosids</taxon>
        <taxon>fabids</taxon>
        <taxon>Malpighiales</taxon>
        <taxon>Rhizophoraceae</taxon>
        <taxon>Rhizophora</taxon>
    </lineage>
</organism>
<dbReference type="AlphaFoldDB" id="A0A2P2P615"/>
<proteinExistence type="predicted"/>